<keyword evidence="1" id="KW-0472">Membrane</keyword>
<sequence length="49" mass="5222">MLTLLRRCMCLALAAGGLIICLMGKITISDLGIMLCIAVILLSIDSLTR</sequence>
<protein>
    <submittedName>
        <fullName evidence="2">Uncharacterized protein</fullName>
    </submittedName>
</protein>
<dbReference type="EMBL" id="DVHH01000252">
    <property type="protein sequence ID" value="HIR55997.1"/>
    <property type="molecule type" value="Genomic_DNA"/>
</dbReference>
<dbReference type="AlphaFoldDB" id="A0A9D1DNG6"/>
<keyword evidence="1" id="KW-0812">Transmembrane</keyword>
<keyword evidence="1" id="KW-1133">Transmembrane helix</keyword>
<organism evidence="2 3">
    <name type="scientific">Candidatus Scatomorpha intestinigallinarum</name>
    <dbReference type="NCBI Taxonomy" id="2840923"/>
    <lineage>
        <taxon>Bacteria</taxon>
        <taxon>Bacillati</taxon>
        <taxon>Bacillota</taxon>
        <taxon>Clostridia</taxon>
        <taxon>Eubacteriales</taxon>
        <taxon>Candidatus Scatomorpha</taxon>
    </lineage>
</organism>
<dbReference type="Proteomes" id="UP000824238">
    <property type="component" value="Unassembled WGS sequence"/>
</dbReference>
<comment type="caution">
    <text evidence="2">The sequence shown here is derived from an EMBL/GenBank/DDBJ whole genome shotgun (WGS) entry which is preliminary data.</text>
</comment>
<evidence type="ECO:0000256" key="1">
    <source>
        <dbReference type="SAM" id="Phobius"/>
    </source>
</evidence>
<reference evidence="2" key="1">
    <citation type="submission" date="2020-10" db="EMBL/GenBank/DDBJ databases">
        <authorList>
            <person name="Gilroy R."/>
        </authorList>
    </citation>
    <scope>NUCLEOTIDE SEQUENCE</scope>
    <source>
        <strain evidence="2">ChiGjej3B3-7149</strain>
    </source>
</reference>
<reference evidence="2" key="2">
    <citation type="journal article" date="2021" name="PeerJ">
        <title>Extensive microbial diversity within the chicken gut microbiome revealed by metagenomics and culture.</title>
        <authorList>
            <person name="Gilroy R."/>
            <person name="Ravi A."/>
            <person name="Getino M."/>
            <person name="Pursley I."/>
            <person name="Horton D.L."/>
            <person name="Alikhan N.F."/>
            <person name="Baker D."/>
            <person name="Gharbi K."/>
            <person name="Hall N."/>
            <person name="Watson M."/>
            <person name="Adriaenssens E.M."/>
            <person name="Foster-Nyarko E."/>
            <person name="Jarju S."/>
            <person name="Secka A."/>
            <person name="Antonio M."/>
            <person name="Oren A."/>
            <person name="Chaudhuri R.R."/>
            <person name="La Ragione R."/>
            <person name="Hildebrand F."/>
            <person name="Pallen M.J."/>
        </authorList>
    </citation>
    <scope>NUCLEOTIDE SEQUENCE</scope>
    <source>
        <strain evidence="2">ChiGjej3B3-7149</strain>
    </source>
</reference>
<evidence type="ECO:0000313" key="3">
    <source>
        <dbReference type="Proteomes" id="UP000824238"/>
    </source>
</evidence>
<name>A0A9D1DNG6_9FIRM</name>
<proteinExistence type="predicted"/>
<accession>A0A9D1DNG6</accession>
<evidence type="ECO:0000313" key="2">
    <source>
        <dbReference type="EMBL" id="HIR55997.1"/>
    </source>
</evidence>
<feature type="transmembrane region" description="Helical" evidence="1">
    <location>
        <begin position="12"/>
        <end position="44"/>
    </location>
</feature>
<gene>
    <name evidence="2" type="ORF">IAD36_10445</name>
</gene>